<evidence type="ECO:0000313" key="2">
    <source>
        <dbReference type="Proteomes" id="UP000007809"/>
    </source>
</evidence>
<dbReference type="AlphaFoldDB" id="F4CUH4"/>
<gene>
    <name evidence="1" type="ordered locus">Psed_3168</name>
</gene>
<dbReference type="EMBL" id="CP002593">
    <property type="protein sequence ID" value="AEA25364.1"/>
    <property type="molecule type" value="Genomic_DNA"/>
</dbReference>
<protein>
    <recommendedName>
        <fullName evidence="3">Winged helix DNA-binding domain-containing protein</fullName>
    </recommendedName>
</protein>
<keyword evidence="2" id="KW-1185">Reference proteome</keyword>
<dbReference type="STRING" id="675635.Psed_3168"/>
<reference evidence="1 2" key="1">
    <citation type="journal article" date="2011" name="J. Bacteriol.">
        <title>Genome sequence of the 1,4-dioxane-degrading Pseudonocardia dioxanivorans strain CB1190.</title>
        <authorList>
            <person name="Sales C.M."/>
            <person name="Mahendra S."/>
            <person name="Grostern A."/>
            <person name="Parales R.E."/>
            <person name="Goodwin L.A."/>
            <person name="Woyke T."/>
            <person name="Nolan M."/>
            <person name="Lapidus A."/>
            <person name="Chertkov O."/>
            <person name="Ovchinnikova G."/>
            <person name="Sczyrba A."/>
            <person name="Alvarez-Cohen L."/>
        </authorList>
    </citation>
    <scope>NUCLEOTIDE SEQUENCE [LARGE SCALE GENOMIC DNA]</scope>
    <source>
        <strain evidence="2">ATCC 55486 / DSM 44775 / JCM 13855 / CB1190</strain>
    </source>
</reference>
<evidence type="ECO:0000313" key="1">
    <source>
        <dbReference type="EMBL" id="AEA25364.1"/>
    </source>
</evidence>
<organism evidence="1 2">
    <name type="scientific">Pseudonocardia dioxanivorans (strain ATCC 55486 / DSM 44775 / JCM 13855 / CB1190)</name>
    <dbReference type="NCBI Taxonomy" id="675635"/>
    <lineage>
        <taxon>Bacteria</taxon>
        <taxon>Bacillati</taxon>
        <taxon>Actinomycetota</taxon>
        <taxon>Actinomycetes</taxon>
        <taxon>Pseudonocardiales</taxon>
        <taxon>Pseudonocardiaceae</taxon>
        <taxon>Pseudonocardia</taxon>
    </lineage>
</organism>
<dbReference type="KEGG" id="pdx:Psed_3168"/>
<dbReference type="PANTHER" id="PTHR38479:SF2">
    <property type="entry name" value="WINGED HELIX DNA-BINDING DOMAIN-CONTAINING PROTEIN"/>
    <property type="match status" value="1"/>
</dbReference>
<dbReference type="RefSeq" id="WP_013675285.1">
    <property type="nucleotide sequence ID" value="NC_015312.1"/>
</dbReference>
<dbReference type="InterPro" id="IPR009351">
    <property type="entry name" value="AlkZ-like"/>
</dbReference>
<accession>F4CUH4</accession>
<dbReference type="eggNOG" id="COG3416">
    <property type="taxonomic scope" value="Bacteria"/>
</dbReference>
<dbReference type="OrthoDB" id="9148135at2"/>
<dbReference type="Pfam" id="PF06224">
    <property type="entry name" value="AlkZ-like"/>
    <property type="match status" value="1"/>
</dbReference>
<evidence type="ECO:0008006" key="3">
    <source>
        <dbReference type="Google" id="ProtNLM"/>
    </source>
</evidence>
<proteinExistence type="predicted"/>
<dbReference type="PANTHER" id="PTHR38479">
    <property type="entry name" value="LMO0824 PROTEIN"/>
    <property type="match status" value="1"/>
</dbReference>
<dbReference type="HOGENOM" id="CLU_047003_1_0_11"/>
<sequence>MTPVALDPQAVLAHRLAVHGLTWRTASRVDELAVCDLGVQDTPPGALRAAVSARLAVPLPPAADVTAGGALTLVWSFRGAPHLHRSADLPLLAAVGRPRDDADAMARLAWQRRRLAEAGVTGEGAYREVAEAVAAVLAAEGTVTKSRLSAQVTTRIRPALAPFCRPCDTRHVSEQLLRLAALPAGMRLVPDSRPLTFEAIPGWAGLPAATGPTAPLQRTYLRLFPGGSLADVADFLGVAKPVVADAPAADLVDVTVGGRPGLVRAEDLDTVRADAPEPGLRLLAPSDPVLQGRDRALLVPDPDHRSRLWRPLGSPGLLLAGTEAAGVWRPRQKRTLEIGVTAFRRLTRAERTALEEEAQRLAVVRGKAEATVTLA</sequence>
<name>F4CUH4_PSEUX</name>
<dbReference type="Proteomes" id="UP000007809">
    <property type="component" value="Chromosome"/>
</dbReference>